<dbReference type="InParanoid" id="A2E4F5"/>
<evidence type="ECO:0000313" key="5">
    <source>
        <dbReference type="Proteomes" id="UP000001542"/>
    </source>
</evidence>
<sequence>MQSSYMDELLRLLGRQESISFRTLITIITTSLKREENILITYSKQDKIQPQIICSLLDYIYTAIMPLSISFTNNQSITRIAQNRRNRNLVNSPQLDPNRKHSMGDADQIRITEQLAENPSPFCTNVAVFENLQTYKDLPGLVRTAKQMKGTFSNQLCDLAQPFTIVGIVPDSVYMSHEVLDVFTYCVHITEPPHSIPSNSTPFFMMYTTFLPEKPPTVYLDRDVYTYISELYLAIDTWPLATGHVKAETRLTMIKAIEDYAFLSGRKFIIPDDVKAIVPCLLTHKYQLPNGTTFAKCYEHVLQAVNNVQVPV</sequence>
<evidence type="ECO:0000256" key="1">
    <source>
        <dbReference type="ARBA" id="ARBA00012825"/>
    </source>
</evidence>
<dbReference type="Pfam" id="PF17863">
    <property type="entry name" value="AAA_lid_2"/>
    <property type="match status" value="1"/>
</dbReference>
<feature type="domain" description="ChlI/MoxR AAA lid" evidence="3">
    <location>
        <begin position="250"/>
        <end position="287"/>
    </location>
</feature>
<proteinExistence type="predicted"/>
<keyword evidence="5" id="KW-1185">Reference proteome</keyword>
<gene>
    <name evidence="4" type="ORF">TVAG_129040</name>
</gene>
<protein>
    <recommendedName>
        <fullName evidence="1">magnesium chelatase</fullName>
        <ecNumber evidence="1">6.6.1.1</ecNumber>
    </recommendedName>
</protein>
<reference evidence="4" key="2">
    <citation type="journal article" date="2007" name="Science">
        <title>Draft genome sequence of the sexually transmitted pathogen Trichomonas vaginalis.</title>
        <authorList>
            <person name="Carlton J.M."/>
            <person name="Hirt R.P."/>
            <person name="Silva J.C."/>
            <person name="Delcher A.L."/>
            <person name="Schatz M."/>
            <person name="Zhao Q."/>
            <person name="Wortman J.R."/>
            <person name="Bidwell S.L."/>
            <person name="Alsmark U.C.M."/>
            <person name="Besteiro S."/>
            <person name="Sicheritz-Ponten T."/>
            <person name="Noel C.J."/>
            <person name="Dacks J.B."/>
            <person name="Foster P.G."/>
            <person name="Simillion C."/>
            <person name="Van de Peer Y."/>
            <person name="Miranda-Saavedra D."/>
            <person name="Barton G.J."/>
            <person name="Westrop G.D."/>
            <person name="Mueller S."/>
            <person name="Dessi D."/>
            <person name="Fiori P.L."/>
            <person name="Ren Q."/>
            <person name="Paulsen I."/>
            <person name="Zhang H."/>
            <person name="Bastida-Corcuera F.D."/>
            <person name="Simoes-Barbosa A."/>
            <person name="Brown M.T."/>
            <person name="Hayes R.D."/>
            <person name="Mukherjee M."/>
            <person name="Okumura C.Y."/>
            <person name="Schneider R."/>
            <person name="Smith A.J."/>
            <person name="Vanacova S."/>
            <person name="Villalvazo M."/>
            <person name="Haas B.J."/>
            <person name="Pertea M."/>
            <person name="Feldblyum T.V."/>
            <person name="Utterback T.R."/>
            <person name="Shu C.L."/>
            <person name="Osoegawa K."/>
            <person name="de Jong P.J."/>
            <person name="Hrdy I."/>
            <person name="Horvathova L."/>
            <person name="Zubacova Z."/>
            <person name="Dolezal P."/>
            <person name="Malik S.B."/>
            <person name="Logsdon J.M. Jr."/>
            <person name="Henze K."/>
            <person name="Gupta A."/>
            <person name="Wang C.C."/>
            <person name="Dunne R.L."/>
            <person name="Upcroft J.A."/>
            <person name="Upcroft P."/>
            <person name="White O."/>
            <person name="Salzberg S.L."/>
            <person name="Tang P."/>
            <person name="Chiu C.-H."/>
            <person name="Lee Y.-S."/>
            <person name="Embley T.M."/>
            <person name="Coombs G.H."/>
            <person name="Mottram J.C."/>
            <person name="Tachezy J."/>
            <person name="Fraser-Liggett C.M."/>
            <person name="Johnson P.J."/>
        </authorList>
    </citation>
    <scope>NUCLEOTIDE SEQUENCE [LARGE SCALE GENOMIC DNA]</scope>
    <source>
        <strain evidence="4">G3</strain>
    </source>
</reference>
<dbReference type="RefSeq" id="XP_001324713.1">
    <property type="nucleotide sequence ID" value="XM_001324678.1"/>
</dbReference>
<evidence type="ECO:0000259" key="3">
    <source>
        <dbReference type="Pfam" id="PF17863"/>
    </source>
</evidence>
<reference evidence="4" key="1">
    <citation type="submission" date="2006-10" db="EMBL/GenBank/DDBJ databases">
        <authorList>
            <person name="Amadeo P."/>
            <person name="Zhao Q."/>
            <person name="Wortman J."/>
            <person name="Fraser-Liggett C."/>
            <person name="Carlton J."/>
        </authorList>
    </citation>
    <scope>NUCLEOTIDE SEQUENCE</scope>
    <source>
        <strain evidence="4">G3</strain>
    </source>
</reference>
<dbReference type="EMBL" id="DS113301">
    <property type="protein sequence ID" value="EAY12490.1"/>
    <property type="molecule type" value="Genomic_DNA"/>
</dbReference>
<comment type="pathway">
    <text evidence="2">Porphyrin-containing compound metabolism.</text>
</comment>
<dbReference type="KEGG" id="tva:4770456"/>
<name>A2E4F5_TRIV3</name>
<dbReference type="VEuPathDB" id="TrichDB:TVAGG3_0018830"/>
<evidence type="ECO:0000256" key="2">
    <source>
        <dbReference type="ARBA" id="ARBA00023444"/>
    </source>
</evidence>
<dbReference type="VEuPathDB" id="TrichDB:TVAG_129040"/>
<dbReference type="OrthoDB" id="422220at2759"/>
<dbReference type="GO" id="GO:0016851">
    <property type="term" value="F:magnesium chelatase activity"/>
    <property type="evidence" value="ECO:0007669"/>
    <property type="project" value="UniProtKB-EC"/>
</dbReference>
<dbReference type="Gene3D" id="1.10.8.80">
    <property type="entry name" value="Magnesium chelatase subunit I, C-Terminal domain"/>
    <property type="match status" value="1"/>
</dbReference>
<dbReference type="InterPro" id="IPR041628">
    <property type="entry name" value="ChlI/MoxR_AAA_lid"/>
</dbReference>
<dbReference type="Proteomes" id="UP000001542">
    <property type="component" value="Unassembled WGS sequence"/>
</dbReference>
<evidence type="ECO:0000313" key="4">
    <source>
        <dbReference type="EMBL" id="EAY12490.1"/>
    </source>
</evidence>
<dbReference type="EC" id="6.6.1.1" evidence="1"/>
<organism evidence="4 5">
    <name type="scientific">Trichomonas vaginalis (strain ATCC PRA-98 / G3)</name>
    <dbReference type="NCBI Taxonomy" id="412133"/>
    <lineage>
        <taxon>Eukaryota</taxon>
        <taxon>Metamonada</taxon>
        <taxon>Parabasalia</taxon>
        <taxon>Trichomonadida</taxon>
        <taxon>Trichomonadidae</taxon>
        <taxon>Trichomonas</taxon>
    </lineage>
</organism>
<dbReference type="AlphaFoldDB" id="A2E4F5"/>
<accession>A2E4F5</accession>